<proteinExistence type="evidence at transcript level"/>
<dbReference type="AlphaFoldDB" id="A0A291C215"/>
<organism evidence="2">
    <name type="scientific">Conus andremenezi</name>
    <dbReference type="NCBI Taxonomy" id="1077466"/>
    <lineage>
        <taxon>Eukaryota</taxon>
        <taxon>Metazoa</taxon>
        <taxon>Spiralia</taxon>
        <taxon>Lophotrochozoa</taxon>
        <taxon>Mollusca</taxon>
        <taxon>Gastropoda</taxon>
        <taxon>Caenogastropoda</taxon>
        <taxon>Neogastropoda</taxon>
        <taxon>Conoidea</taxon>
        <taxon>Conidae</taxon>
        <taxon>Conus</taxon>
        <taxon>Turriconus</taxon>
    </lineage>
</organism>
<reference evidence="2" key="1">
    <citation type="journal article" date="2017" name="Genome Biol. Evol.">
        <title>Divergence of the Venom Exogene Repertoire in Two Sister Species of Turriconus.</title>
        <authorList>
            <person name="Li Q."/>
            <person name="Barghi N."/>
            <person name="Lu A."/>
            <person name="Fedosov A.E."/>
            <person name="Bandyopadhyay P.K."/>
            <person name="Lluisma A.O."/>
            <person name="Concepcion G.P."/>
            <person name="Yandell M."/>
            <person name="Olivera B.M."/>
            <person name="Safavi-Hemami H."/>
        </authorList>
    </citation>
    <scope>NUCLEOTIDE SEQUENCE</scope>
    <source>
        <strain evidence="2">PutativeMKAVA_Amz22.1</strain>
    </source>
</reference>
<accession>A0A291C215</accession>
<feature type="chain" id="PRO_5013171813" evidence="1">
    <location>
        <begin position="18"/>
        <end position="91"/>
    </location>
</feature>
<sequence>MKAVAVFLVVALAVAYGQFFCPKSKDEPLNCFESMPNSATCMQSTDGSLSYACGYCGKKRETCSGNKVPVRNYDCQRNKVPNPCGPGGAAL</sequence>
<evidence type="ECO:0000256" key="1">
    <source>
        <dbReference type="SAM" id="SignalP"/>
    </source>
</evidence>
<feature type="signal peptide" evidence="1">
    <location>
        <begin position="1"/>
        <end position="17"/>
    </location>
</feature>
<name>A0A291C215_9COND</name>
<reference evidence="2" key="2">
    <citation type="submission" date="2017-07" db="EMBL/GenBank/DDBJ databases">
        <authorList>
            <person name="Sun Z.S."/>
            <person name="Albrecht U."/>
            <person name="Echele G."/>
            <person name="Lee C.C."/>
        </authorList>
    </citation>
    <scope>NUCLEOTIDE SEQUENCE</scope>
    <source>
        <strain evidence="2">PutativeMKAVA_Amz22.1</strain>
    </source>
</reference>
<protein>
    <submittedName>
        <fullName evidence="2">Conotoxin</fullName>
    </submittedName>
</protein>
<dbReference type="EMBL" id="MF576679">
    <property type="protein sequence ID" value="ATF27513.1"/>
    <property type="molecule type" value="mRNA"/>
</dbReference>
<keyword evidence="1" id="KW-0732">Signal</keyword>
<evidence type="ECO:0000313" key="2">
    <source>
        <dbReference type="EMBL" id="ATF27513.1"/>
    </source>
</evidence>